<dbReference type="InterPro" id="IPR046373">
    <property type="entry name" value="Acyl-CoA_Oxase/DH_mid-dom_sf"/>
</dbReference>
<evidence type="ECO:0000256" key="2">
    <source>
        <dbReference type="ARBA" id="ARBA00022630"/>
    </source>
</evidence>
<dbReference type="Proteomes" id="UP000015380">
    <property type="component" value="Chromosome"/>
</dbReference>
<dbReference type="InterPro" id="IPR036250">
    <property type="entry name" value="AcylCo_DH-like_C"/>
</dbReference>
<dbReference type="PATRIC" id="fig|1198232.3.peg.2086"/>
<evidence type="ECO:0000256" key="4">
    <source>
        <dbReference type="ARBA" id="ARBA00023002"/>
    </source>
</evidence>
<dbReference type="InterPro" id="IPR024674">
    <property type="entry name" value="HpaB/PvcC/4-BUDH_N"/>
</dbReference>
<dbReference type="KEGG" id="cza:CYCME_2117"/>
<evidence type="ECO:0000256" key="9">
    <source>
        <dbReference type="ARBA" id="ARBA00071045"/>
    </source>
</evidence>
<name>S5T9N0_9GAMM</name>
<comment type="similarity">
    <text evidence="7">Belongs to the FADH(2)-utilizing monooxygenase family.</text>
</comment>
<dbReference type="PANTHER" id="PTHR36117:SF3">
    <property type="entry name" value="4-HYDROXYPHENYLACETATE 3-MONOOXYGENASE-RELATED"/>
    <property type="match status" value="1"/>
</dbReference>
<feature type="binding site" evidence="10">
    <location>
        <begin position="153"/>
        <end position="155"/>
    </location>
    <ligand>
        <name>FAD</name>
        <dbReference type="ChEBI" id="CHEBI:57692"/>
    </ligand>
</feature>
<dbReference type="PIRSF" id="PIRSF500125">
    <property type="entry name" value="4_HPA_large"/>
    <property type="match status" value="1"/>
</dbReference>
<evidence type="ECO:0000256" key="6">
    <source>
        <dbReference type="ARBA" id="ARBA00052837"/>
    </source>
</evidence>
<evidence type="ECO:0000256" key="8">
    <source>
        <dbReference type="ARBA" id="ARBA00066391"/>
    </source>
</evidence>
<organism evidence="13 14">
    <name type="scientific">Cycloclasticus zancles 78-ME</name>
    <dbReference type="NCBI Taxonomy" id="1198232"/>
    <lineage>
        <taxon>Bacteria</taxon>
        <taxon>Pseudomonadati</taxon>
        <taxon>Pseudomonadota</taxon>
        <taxon>Gammaproteobacteria</taxon>
        <taxon>Thiotrichales</taxon>
        <taxon>Piscirickettsiaceae</taxon>
        <taxon>Cycloclasticus</taxon>
    </lineage>
</organism>
<dbReference type="PANTHER" id="PTHR36117">
    <property type="entry name" value="4-HYDROXYPHENYLACETATE 3-MONOOXYGENASE-RELATED"/>
    <property type="match status" value="1"/>
</dbReference>
<dbReference type="HOGENOM" id="CLU_023920_2_1_6"/>
<evidence type="ECO:0000313" key="13">
    <source>
        <dbReference type="EMBL" id="AGS40431.1"/>
    </source>
</evidence>
<dbReference type="InterPro" id="IPR004925">
    <property type="entry name" value="HpaB/PvcC/4-BUDH"/>
</dbReference>
<reference evidence="13 14" key="1">
    <citation type="submission" date="2013-05" db="EMBL/GenBank/DDBJ databases">
        <title>Between feast and famine: a lifestyle of most important marine PAH-degrading bacterium Cycloclasticus sp. 7ME.</title>
        <authorList>
            <person name="Yakimov M.M."/>
            <person name="Messina E."/>
            <person name="Genovese M."/>
            <person name="Denaro R."/>
            <person name="Crisafi F."/>
            <person name="Russo D."/>
            <person name="Cappello S."/>
            <person name="Santisi S."/>
            <person name="Smedile F."/>
            <person name="Golyshina O.V."/>
            <person name="Tran H."/>
            <person name="Pieper D.H."/>
            <person name="Golyshin P.N."/>
            <person name="Giuliano L."/>
        </authorList>
    </citation>
    <scope>NUCLEOTIDE SEQUENCE [LARGE SCALE GENOMIC DNA]</scope>
    <source>
        <strain evidence="13 14">78-ME</strain>
    </source>
</reference>
<dbReference type="EMBL" id="CP005996">
    <property type="protein sequence ID" value="AGS40431.1"/>
    <property type="molecule type" value="Genomic_DNA"/>
</dbReference>
<dbReference type="EC" id="1.14.14.9" evidence="8"/>
<reference evidence="14" key="2">
    <citation type="journal article" date="2016" name="Environ. Microbiol. Rep.">
        <title>Analysis of defence systems and a conjugative IncP-1 plasmid in the marine polyaromatic hydrocarbons-degrading bacterium Cycloclasticus sp. 78-ME.</title>
        <authorList>
            <person name="Yakimov M.M."/>
            <person name="Crisafi F."/>
            <person name="Messina E."/>
            <person name="Smedile F."/>
            <person name="Lopatina A."/>
            <person name="Denaro R."/>
            <person name="Pieper D.H."/>
            <person name="Golyshin P.N."/>
            <person name="Giuliano L."/>
        </authorList>
    </citation>
    <scope>NUCLEOTIDE SEQUENCE [LARGE SCALE GENOMIC DNA]</scope>
    <source>
        <strain evidence="14">78-ME</strain>
    </source>
</reference>
<evidence type="ECO:0000259" key="11">
    <source>
        <dbReference type="Pfam" id="PF03241"/>
    </source>
</evidence>
<dbReference type="Gene3D" id="1.10.3140.10">
    <property type="entry name" value="4-hydroxybutyryl-coa dehydratase, domain 1"/>
    <property type="match status" value="1"/>
</dbReference>
<dbReference type="InterPro" id="IPR024719">
    <property type="entry name" value="HpaB/PvcC/4-BUDH_C"/>
</dbReference>
<dbReference type="AlphaFoldDB" id="S5T9N0"/>
<dbReference type="GO" id="GO:0016627">
    <property type="term" value="F:oxidoreductase activity, acting on the CH-CH group of donors"/>
    <property type="evidence" value="ECO:0007669"/>
    <property type="project" value="InterPro"/>
</dbReference>
<sequence>MNKQKKSVKKPMTGDEYLESLNDGREVYIFGERVKNVTTHPAFRNSARMTARMYDAMHDESKASVLRTPTDTGSGGYTQPFFKAPKSVDDLVASRDAIAEWQRIGYGWMGRAPDYKASFIASMGAMPEFFGEYEGNARRWYKETQENLLYWNHAIVNPPIDRHKGAAEIEDVCIHVEKETDEGIIVSGAKVVATNSALTHQNFVGLYGVPVKDPNYAVIFTLPMNSPGLKIICRTSYEYAAGAMGSPYDYPLSSRMDENDSILVLDKVLVPWENVFAYRDIEVVNRFIFGSGFMMRALFHGCTRLAVKLDFITGLLMKAVETTGADQFRGVQGRIGEVLAWRNLFWSLTDAMARNPSPWGENGALQVNTEAASAYRVFAPMAYPMIKDLIQKDLGAALIYLPSHAADFKNPEIKPFLDRFVRGSNGISAEERVKVLKLLWDSIGSEFGGRHELYERNYAGNHEDIRLQLLGGAKMSGLAEQLTGFADKCLGEYDLNGWTAPDLINSDDISILKNKH</sequence>
<keyword evidence="2" id="KW-0285">Flavoprotein</keyword>
<dbReference type="PIRSF" id="PIRSF000331">
    <property type="entry name" value="HpaA_HpaB"/>
    <property type="match status" value="1"/>
</dbReference>
<comment type="pathway">
    <text evidence="1">Aromatic compound metabolism; 4-hydroxyphenylacetate degradation; pyruvate and succinate semialdehyde from 4-hydroxyphenylacetate: step 1/7.</text>
</comment>
<evidence type="ECO:0000256" key="10">
    <source>
        <dbReference type="PIRSR" id="PIRSR000331-2"/>
    </source>
</evidence>
<dbReference type="InterPro" id="IPR024677">
    <property type="entry name" value="HpaB/PvcC"/>
</dbReference>
<proteinExistence type="inferred from homology"/>
<dbReference type="SUPFAM" id="SSF56645">
    <property type="entry name" value="Acyl-CoA dehydrogenase NM domain-like"/>
    <property type="match status" value="1"/>
</dbReference>
<dbReference type="eggNOG" id="COG2368">
    <property type="taxonomic scope" value="Bacteria"/>
</dbReference>
<dbReference type="GO" id="GO:0052881">
    <property type="term" value="F:4-hydroxyphenylacetate 3-monooxygenase activity"/>
    <property type="evidence" value="ECO:0007669"/>
    <property type="project" value="UniProtKB-EC"/>
</dbReference>
<feature type="domain" description="HpaB/PvcC/4-BUDH C-terminal" evidence="11">
    <location>
        <begin position="285"/>
        <end position="486"/>
    </location>
</feature>
<accession>S5T9N0</accession>
<dbReference type="FunFam" id="1.10.3140.10:FF:000001">
    <property type="entry name" value="4-hydroxyphenylacetate 3-monooxygenase oxygenase component"/>
    <property type="match status" value="1"/>
</dbReference>
<keyword evidence="14" id="KW-1185">Reference proteome</keyword>
<evidence type="ECO:0000256" key="7">
    <source>
        <dbReference type="ARBA" id="ARBA00061227"/>
    </source>
</evidence>
<dbReference type="InterPro" id="IPR009100">
    <property type="entry name" value="AcylCoA_DH/oxidase_NM_dom_sf"/>
</dbReference>
<dbReference type="Gene3D" id="1.20.140.10">
    <property type="entry name" value="Butyryl-CoA Dehydrogenase, subunit A, domain 3"/>
    <property type="match status" value="1"/>
</dbReference>
<evidence type="ECO:0000256" key="3">
    <source>
        <dbReference type="ARBA" id="ARBA00022827"/>
    </source>
</evidence>
<dbReference type="Gene3D" id="2.40.110.10">
    <property type="entry name" value="Butyryl-CoA Dehydrogenase, subunit A, domain 2"/>
    <property type="match status" value="1"/>
</dbReference>
<evidence type="ECO:0000313" key="14">
    <source>
        <dbReference type="Proteomes" id="UP000015380"/>
    </source>
</evidence>
<protein>
    <recommendedName>
        <fullName evidence="9">4-hydroxyphenylacetate 3-monooxygenase oxygenase component</fullName>
        <ecNumber evidence="8">1.14.14.9</ecNumber>
    </recommendedName>
</protein>
<evidence type="ECO:0000256" key="5">
    <source>
        <dbReference type="ARBA" id="ARBA00023033"/>
    </source>
</evidence>
<dbReference type="SUPFAM" id="SSF47203">
    <property type="entry name" value="Acyl-CoA dehydrogenase C-terminal domain-like"/>
    <property type="match status" value="1"/>
</dbReference>
<comment type="catalytic activity">
    <reaction evidence="6">
        <text>4-hydroxyphenylacetate + FADH2 + O2 = 3,4-dihydroxyphenylacetate + FAD + H2O + H(+)</text>
        <dbReference type="Rhea" id="RHEA:30595"/>
        <dbReference type="ChEBI" id="CHEBI:15377"/>
        <dbReference type="ChEBI" id="CHEBI:15378"/>
        <dbReference type="ChEBI" id="CHEBI:15379"/>
        <dbReference type="ChEBI" id="CHEBI:17612"/>
        <dbReference type="ChEBI" id="CHEBI:48999"/>
        <dbReference type="ChEBI" id="CHEBI:57692"/>
        <dbReference type="ChEBI" id="CHEBI:58307"/>
        <dbReference type="EC" id="1.14.14.9"/>
    </reaction>
</comment>
<keyword evidence="5 13" id="KW-0503">Monooxygenase</keyword>
<feature type="binding site" evidence="10">
    <location>
        <position position="194"/>
    </location>
    <ligand>
        <name>FAD</name>
        <dbReference type="ChEBI" id="CHEBI:57692"/>
    </ligand>
</feature>
<keyword evidence="3 10" id="KW-0274">FAD</keyword>
<dbReference type="Pfam" id="PF11794">
    <property type="entry name" value="HpaB_N"/>
    <property type="match status" value="1"/>
</dbReference>
<evidence type="ECO:0000256" key="1">
    <source>
        <dbReference type="ARBA" id="ARBA00005112"/>
    </source>
</evidence>
<gene>
    <name evidence="13" type="primary">hpaB</name>
    <name evidence="13" type="ORF">CYCME_2117</name>
</gene>
<keyword evidence="4 13" id="KW-0560">Oxidoreductase</keyword>
<dbReference type="Pfam" id="PF03241">
    <property type="entry name" value="HpaB"/>
    <property type="match status" value="1"/>
</dbReference>
<dbReference type="FunFam" id="2.40.110.10:FF:000026">
    <property type="entry name" value="4-hydroxyphenylacetate 3-monooxygenase oxygenase component"/>
    <property type="match status" value="1"/>
</dbReference>
<dbReference type="RefSeq" id="WP_020932969.1">
    <property type="nucleotide sequence ID" value="NC_021917.1"/>
</dbReference>
<evidence type="ECO:0000259" key="12">
    <source>
        <dbReference type="Pfam" id="PF11794"/>
    </source>
</evidence>
<feature type="domain" description="HpaB/PvcC/4-BUDH N-terminal" evidence="12">
    <location>
        <begin position="13"/>
        <end position="276"/>
    </location>
</feature>